<dbReference type="RefSeq" id="XP_038060631.1">
    <property type="nucleotide sequence ID" value="XM_038204703.1"/>
</dbReference>
<sequence length="131" mass="15678">MVRKGIAYICVAIREDFSTEKSFDFLKEIIQYVWTIDWHKKRLQRAGEHELDSDLIPELEKKMDFFSDIHNQQLWKQKYEMKDLVVKAIDHLIGEPDNETIKFLQDTEFKKCERKKNSKCGKNCKICCTIM</sequence>
<protein>
    <submittedName>
        <fullName evidence="1">Uncharacterized protein</fullName>
    </submittedName>
</protein>
<accession>A0A914AB08</accession>
<dbReference type="GeneID" id="119731529"/>
<evidence type="ECO:0000313" key="2">
    <source>
        <dbReference type="Proteomes" id="UP000887568"/>
    </source>
</evidence>
<proteinExistence type="predicted"/>
<organism evidence="1 2">
    <name type="scientific">Patiria miniata</name>
    <name type="common">Bat star</name>
    <name type="synonym">Asterina miniata</name>
    <dbReference type="NCBI Taxonomy" id="46514"/>
    <lineage>
        <taxon>Eukaryota</taxon>
        <taxon>Metazoa</taxon>
        <taxon>Echinodermata</taxon>
        <taxon>Eleutherozoa</taxon>
        <taxon>Asterozoa</taxon>
        <taxon>Asteroidea</taxon>
        <taxon>Valvatacea</taxon>
        <taxon>Valvatida</taxon>
        <taxon>Asterinidae</taxon>
        <taxon>Patiria</taxon>
    </lineage>
</organism>
<reference evidence="1" key="1">
    <citation type="submission" date="2022-11" db="UniProtKB">
        <authorList>
            <consortium name="EnsemblMetazoa"/>
        </authorList>
    </citation>
    <scope>IDENTIFICATION</scope>
</reference>
<dbReference type="Proteomes" id="UP000887568">
    <property type="component" value="Unplaced"/>
</dbReference>
<evidence type="ECO:0000313" key="1">
    <source>
        <dbReference type="EnsemblMetazoa" id="XP_038060631.1"/>
    </source>
</evidence>
<name>A0A914AB08_PATMI</name>
<dbReference type="AlphaFoldDB" id="A0A914AB08"/>
<keyword evidence="2" id="KW-1185">Reference proteome</keyword>
<dbReference type="EnsemblMetazoa" id="XM_038204703.1">
    <property type="protein sequence ID" value="XP_038060631.1"/>
    <property type="gene ID" value="LOC119731529"/>
</dbReference>